<feature type="transmembrane region" description="Helical" evidence="8">
    <location>
        <begin position="384"/>
        <end position="404"/>
    </location>
</feature>
<dbReference type="GO" id="GO:0005886">
    <property type="term" value="C:plasma membrane"/>
    <property type="evidence" value="ECO:0007669"/>
    <property type="project" value="TreeGrafter"/>
</dbReference>
<dbReference type="InterPro" id="IPR006043">
    <property type="entry name" value="NCS2"/>
</dbReference>
<evidence type="ECO:0000256" key="8">
    <source>
        <dbReference type="SAM" id="Phobius"/>
    </source>
</evidence>
<evidence type="ECO:0000256" key="3">
    <source>
        <dbReference type="ARBA" id="ARBA00022448"/>
    </source>
</evidence>
<sequence>MTTVPTASVETTGPSGTRHPVDAMPPWPSAVILAFQHVIVMIATPIASVFLISGALQLDTPTTRNVLCITLIACGVGSMLQSMGWLRLGAKLPFVMLPGGAAVAIFIQIATEHSAAVASGAVIISAAVCLALSPIAGLIVKVVPTVVLAVMITVIGVNVVKIAGGLISGEDETPLWALGLAAATIAVIIVLQVVLPRQLRSVAILLGMAVGTVIAAVTGYFEFTTGTDAVRHPAWMPYGGIEFAVVAAVPLIVFSIGSMAEATGQTMLNADIVGKKIDRGRTISATVRGDALTSLFAAPFGGQTMLTSGENIGIVRATGVKSRYVTALAGVLLVVIAVIGPVADLIQAIPEPVIGGTAVYAFTMIIVSGLRMFRGIDMNDDRNFLVATAGFAAGLLPILAPSVYDGLPGDLRLLLGNGVTMSAIVGMLVTGLLYVFRRDRHRSGDSPAEPPPGHTDADTSAPVATDGKDPAHADR</sequence>
<feature type="transmembrane region" description="Helical" evidence="8">
    <location>
        <begin position="146"/>
        <end position="169"/>
    </location>
</feature>
<evidence type="ECO:0000256" key="5">
    <source>
        <dbReference type="ARBA" id="ARBA00022989"/>
    </source>
</evidence>
<evidence type="ECO:0000313" key="9">
    <source>
        <dbReference type="EMBL" id="MCJ7859498.1"/>
    </source>
</evidence>
<feature type="region of interest" description="Disordered" evidence="7">
    <location>
        <begin position="441"/>
        <end position="475"/>
    </location>
</feature>
<protein>
    <recommendedName>
        <fullName evidence="11">Purine permease</fullName>
    </recommendedName>
</protein>
<feature type="transmembrane region" description="Helical" evidence="8">
    <location>
        <begin position="324"/>
        <end position="346"/>
    </location>
</feature>
<keyword evidence="5 8" id="KW-1133">Transmembrane helix</keyword>
<evidence type="ECO:0000256" key="6">
    <source>
        <dbReference type="ARBA" id="ARBA00023136"/>
    </source>
</evidence>
<dbReference type="RefSeq" id="WP_244805224.1">
    <property type="nucleotide sequence ID" value="NZ_JALIEA010000017.1"/>
</dbReference>
<name>A0A9X2B054_9CORY</name>
<evidence type="ECO:0000256" key="4">
    <source>
        <dbReference type="ARBA" id="ARBA00022692"/>
    </source>
</evidence>
<gene>
    <name evidence="9" type="ORF">MUN33_12375</name>
</gene>
<comment type="subcellular location">
    <subcellularLocation>
        <location evidence="1">Membrane</location>
        <topology evidence="1">Multi-pass membrane protein</topology>
    </subcellularLocation>
</comment>
<feature type="transmembrane region" description="Helical" evidence="8">
    <location>
        <begin position="175"/>
        <end position="195"/>
    </location>
</feature>
<feature type="region of interest" description="Disordered" evidence="7">
    <location>
        <begin position="1"/>
        <end position="20"/>
    </location>
</feature>
<feature type="compositionally biased region" description="Polar residues" evidence="7">
    <location>
        <begin position="1"/>
        <end position="15"/>
    </location>
</feature>
<feature type="transmembrane region" description="Helical" evidence="8">
    <location>
        <begin position="116"/>
        <end position="139"/>
    </location>
</feature>
<dbReference type="AlphaFoldDB" id="A0A9X2B054"/>
<dbReference type="EMBL" id="JALIEA010000017">
    <property type="protein sequence ID" value="MCJ7859498.1"/>
    <property type="molecule type" value="Genomic_DNA"/>
</dbReference>
<feature type="transmembrane region" description="Helical" evidence="8">
    <location>
        <begin position="62"/>
        <end position="80"/>
    </location>
</feature>
<dbReference type="PANTHER" id="PTHR42810">
    <property type="entry name" value="PURINE PERMEASE C1399.01C-RELATED"/>
    <property type="match status" value="1"/>
</dbReference>
<organism evidence="9 10">
    <name type="scientific">Corynebacterium kalidii</name>
    <dbReference type="NCBI Taxonomy" id="2931982"/>
    <lineage>
        <taxon>Bacteria</taxon>
        <taxon>Bacillati</taxon>
        <taxon>Actinomycetota</taxon>
        <taxon>Actinomycetes</taxon>
        <taxon>Mycobacteriales</taxon>
        <taxon>Corynebacteriaceae</taxon>
        <taxon>Corynebacterium</taxon>
    </lineage>
</organism>
<evidence type="ECO:0000313" key="10">
    <source>
        <dbReference type="Proteomes" id="UP001139207"/>
    </source>
</evidence>
<evidence type="ECO:0000256" key="2">
    <source>
        <dbReference type="ARBA" id="ARBA00008821"/>
    </source>
</evidence>
<feature type="transmembrane region" description="Helical" evidence="8">
    <location>
        <begin position="235"/>
        <end position="257"/>
    </location>
</feature>
<feature type="transmembrane region" description="Helical" evidence="8">
    <location>
        <begin position="416"/>
        <end position="436"/>
    </location>
</feature>
<keyword evidence="10" id="KW-1185">Reference proteome</keyword>
<dbReference type="Proteomes" id="UP001139207">
    <property type="component" value="Unassembled WGS sequence"/>
</dbReference>
<feature type="transmembrane region" description="Helical" evidence="8">
    <location>
        <begin position="352"/>
        <end position="372"/>
    </location>
</feature>
<evidence type="ECO:0008006" key="11">
    <source>
        <dbReference type="Google" id="ProtNLM"/>
    </source>
</evidence>
<dbReference type="PANTHER" id="PTHR42810:SF4">
    <property type="entry name" value="URIC ACID TRANSPORTER UACT"/>
    <property type="match status" value="1"/>
</dbReference>
<reference evidence="9" key="1">
    <citation type="submission" date="2022-04" db="EMBL/GenBank/DDBJ databases">
        <title>Corynebacterium kalidii LD5P10.</title>
        <authorList>
            <person name="Sun J.Q."/>
        </authorList>
    </citation>
    <scope>NUCLEOTIDE SEQUENCE</scope>
    <source>
        <strain evidence="9">LD5P10</strain>
    </source>
</reference>
<keyword evidence="6 8" id="KW-0472">Membrane</keyword>
<feature type="transmembrane region" description="Helical" evidence="8">
    <location>
        <begin position="30"/>
        <end position="56"/>
    </location>
</feature>
<evidence type="ECO:0000256" key="1">
    <source>
        <dbReference type="ARBA" id="ARBA00004141"/>
    </source>
</evidence>
<keyword evidence="4 8" id="KW-0812">Transmembrane</keyword>
<feature type="transmembrane region" description="Helical" evidence="8">
    <location>
        <begin position="202"/>
        <end position="223"/>
    </location>
</feature>
<comment type="similarity">
    <text evidence="2">Belongs to the nucleobase:cation symporter-2 (NCS2) (TC 2.A.40) family.</text>
</comment>
<comment type="caution">
    <text evidence="9">The sequence shown here is derived from an EMBL/GenBank/DDBJ whole genome shotgun (WGS) entry which is preliminary data.</text>
</comment>
<proteinExistence type="inferred from homology"/>
<keyword evidence="3" id="KW-0813">Transport</keyword>
<accession>A0A9X2B054</accession>
<feature type="compositionally biased region" description="Basic and acidic residues" evidence="7">
    <location>
        <begin position="466"/>
        <end position="475"/>
    </location>
</feature>
<dbReference type="GO" id="GO:0042907">
    <property type="term" value="F:xanthine transmembrane transporter activity"/>
    <property type="evidence" value="ECO:0007669"/>
    <property type="project" value="TreeGrafter"/>
</dbReference>
<dbReference type="Pfam" id="PF00860">
    <property type="entry name" value="Xan_ur_permease"/>
    <property type="match status" value="1"/>
</dbReference>
<evidence type="ECO:0000256" key="7">
    <source>
        <dbReference type="SAM" id="MobiDB-lite"/>
    </source>
</evidence>